<dbReference type="AlphaFoldDB" id="A0A1E7F466"/>
<dbReference type="Proteomes" id="UP000095751">
    <property type="component" value="Unassembled WGS sequence"/>
</dbReference>
<proteinExistence type="predicted"/>
<reference evidence="2 3" key="1">
    <citation type="submission" date="2016-09" db="EMBL/GenBank/DDBJ databases">
        <title>Extensive genetic diversity and differential bi-allelic expression allows diatom success in the polar Southern Ocean.</title>
        <authorList>
            <consortium name="DOE Joint Genome Institute"/>
            <person name="Mock T."/>
            <person name="Otillar R.P."/>
            <person name="Strauss J."/>
            <person name="Dupont C."/>
            <person name="Frickenhaus S."/>
            <person name="Maumus F."/>
            <person name="Mcmullan M."/>
            <person name="Sanges R."/>
            <person name="Schmutz J."/>
            <person name="Toseland A."/>
            <person name="Valas R."/>
            <person name="Veluchamy A."/>
            <person name="Ward B.J."/>
            <person name="Allen A."/>
            <person name="Barry K."/>
            <person name="Falciatore A."/>
            <person name="Ferrante M."/>
            <person name="Fortunato A.E."/>
            <person name="Gloeckner G."/>
            <person name="Gruber A."/>
            <person name="Hipkin R."/>
            <person name="Janech M."/>
            <person name="Kroth P."/>
            <person name="Leese F."/>
            <person name="Lindquist E."/>
            <person name="Lyon B.R."/>
            <person name="Martin J."/>
            <person name="Mayer C."/>
            <person name="Parker M."/>
            <person name="Quesneville H."/>
            <person name="Raymond J."/>
            <person name="Uhlig C."/>
            <person name="Valentin K.U."/>
            <person name="Worden A.Z."/>
            <person name="Armbrust E.V."/>
            <person name="Bowler C."/>
            <person name="Green B."/>
            <person name="Moulton V."/>
            <person name="Van Oosterhout C."/>
            <person name="Grigoriev I."/>
        </authorList>
    </citation>
    <scope>NUCLEOTIDE SEQUENCE [LARGE SCALE GENOMIC DNA]</scope>
    <source>
        <strain evidence="2 3">CCMP1102</strain>
    </source>
</reference>
<evidence type="ECO:0000313" key="3">
    <source>
        <dbReference type="Proteomes" id="UP000095751"/>
    </source>
</evidence>
<dbReference type="InParanoid" id="A0A1E7F466"/>
<dbReference type="KEGG" id="fcy:FRACYDRAFT_243202"/>
<dbReference type="CDD" id="cd08161">
    <property type="entry name" value="SET"/>
    <property type="match status" value="1"/>
</dbReference>
<keyword evidence="3" id="KW-1185">Reference proteome</keyword>
<dbReference type="InterPro" id="IPR046341">
    <property type="entry name" value="SET_dom_sf"/>
</dbReference>
<dbReference type="SUPFAM" id="SSF82199">
    <property type="entry name" value="SET domain"/>
    <property type="match status" value="1"/>
</dbReference>
<protein>
    <recommendedName>
        <fullName evidence="1">SET domain-containing protein</fullName>
    </recommendedName>
</protein>
<dbReference type="PROSITE" id="PS50280">
    <property type="entry name" value="SET"/>
    <property type="match status" value="1"/>
</dbReference>
<dbReference type="Pfam" id="PF00856">
    <property type="entry name" value="SET"/>
    <property type="match status" value="1"/>
</dbReference>
<gene>
    <name evidence="2" type="ORF">FRACYDRAFT_243202</name>
</gene>
<name>A0A1E7F466_9STRA</name>
<dbReference type="InterPro" id="IPR001214">
    <property type="entry name" value="SET_dom"/>
</dbReference>
<evidence type="ECO:0000313" key="2">
    <source>
        <dbReference type="EMBL" id="OEU12950.1"/>
    </source>
</evidence>
<evidence type="ECO:0000259" key="1">
    <source>
        <dbReference type="PROSITE" id="PS50280"/>
    </source>
</evidence>
<dbReference type="Gene3D" id="2.170.270.10">
    <property type="entry name" value="SET domain"/>
    <property type="match status" value="1"/>
</dbReference>
<sequence>MTKSRAARKINAEMAAEDSYRFQWCKHKKIPPKKGMCYWYTNIQSGKNPVEYKTNHQYNKRYEAHMKLLKEAFDEETTLFKLEITGDMGLGVFARYDLKIICDTSKKFTTKLQAKYYHVIKNVDWTNGIVTTHNNRGGRPAFGQRRSSSRIRDKKLGDFERSLVGPFNFLNHACDDHSQFEWEEEVKDETIHAFPRKNREIKKGEQIFINYQNGIAGADVDYRCAACAYVDR</sequence>
<feature type="domain" description="SET" evidence="1">
    <location>
        <begin position="75"/>
        <end position="212"/>
    </location>
</feature>
<organism evidence="2 3">
    <name type="scientific">Fragilariopsis cylindrus CCMP1102</name>
    <dbReference type="NCBI Taxonomy" id="635003"/>
    <lineage>
        <taxon>Eukaryota</taxon>
        <taxon>Sar</taxon>
        <taxon>Stramenopiles</taxon>
        <taxon>Ochrophyta</taxon>
        <taxon>Bacillariophyta</taxon>
        <taxon>Bacillariophyceae</taxon>
        <taxon>Bacillariophycidae</taxon>
        <taxon>Bacillariales</taxon>
        <taxon>Bacillariaceae</taxon>
        <taxon>Fragilariopsis</taxon>
    </lineage>
</organism>
<accession>A0A1E7F466</accession>
<dbReference type="EMBL" id="KV784363">
    <property type="protein sequence ID" value="OEU12950.1"/>
    <property type="molecule type" value="Genomic_DNA"/>
</dbReference>